<dbReference type="EMBL" id="MCFL01000007">
    <property type="protein sequence ID" value="ORZ38797.1"/>
    <property type="molecule type" value="Genomic_DNA"/>
</dbReference>
<name>A0A1Y2HW07_9FUNG</name>
<feature type="domain" description="CKK" evidence="1">
    <location>
        <begin position="1"/>
        <end position="98"/>
    </location>
</feature>
<dbReference type="STRING" id="765915.A0A1Y2HW07"/>
<dbReference type="Pfam" id="PF08683">
    <property type="entry name" value="CAMSAP_CKK"/>
    <property type="match status" value="1"/>
</dbReference>
<sequence>LEDLERSGADNFVIALRGAQNHGFKALYTHLVDESQLVKVYGQGPLEVTADKISEYFKYDSGARAFKSIHTRSLSAFVHGVVLNEGPGGSAGVGGRGKRSG</sequence>
<dbReference type="Gene3D" id="3.10.20.360">
    <property type="entry name" value="CKK domain"/>
    <property type="match status" value="1"/>
</dbReference>
<dbReference type="GO" id="GO:0005516">
    <property type="term" value="F:calmodulin binding"/>
    <property type="evidence" value="ECO:0007669"/>
    <property type="project" value="InterPro"/>
</dbReference>
<dbReference type="Proteomes" id="UP000193411">
    <property type="component" value="Unassembled WGS sequence"/>
</dbReference>
<dbReference type="InterPro" id="IPR038209">
    <property type="entry name" value="CKK_dom_sf"/>
</dbReference>
<comment type="caution">
    <text evidence="2">The sequence shown here is derived from an EMBL/GenBank/DDBJ whole genome shotgun (WGS) entry which is preliminary data.</text>
</comment>
<reference evidence="2 3" key="1">
    <citation type="submission" date="2016-07" db="EMBL/GenBank/DDBJ databases">
        <title>Pervasive Adenine N6-methylation of Active Genes in Fungi.</title>
        <authorList>
            <consortium name="DOE Joint Genome Institute"/>
            <person name="Mondo S.J."/>
            <person name="Dannebaum R.O."/>
            <person name="Kuo R.C."/>
            <person name="Labutti K."/>
            <person name="Haridas S."/>
            <person name="Kuo A."/>
            <person name="Salamov A."/>
            <person name="Ahrendt S.R."/>
            <person name="Lipzen A."/>
            <person name="Sullivan W."/>
            <person name="Andreopoulos W.B."/>
            <person name="Clum A."/>
            <person name="Lindquist E."/>
            <person name="Daum C."/>
            <person name="Ramamoorthy G.K."/>
            <person name="Gryganskyi A."/>
            <person name="Culley D."/>
            <person name="Magnuson J.K."/>
            <person name="James T.Y."/>
            <person name="O'Malley M.A."/>
            <person name="Stajich J.E."/>
            <person name="Spatafora J.W."/>
            <person name="Visel A."/>
            <person name="Grigoriev I.V."/>
        </authorList>
    </citation>
    <scope>NUCLEOTIDE SEQUENCE [LARGE SCALE GENOMIC DNA]</scope>
    <source>
        <strain evidence="2 3">PL171</strain>
    </source>
</reference>
<dbReference type="SMART" id="SM01051">
    <property type="entry name" value="CAMSAP_CKK"/>
    <property type="match status" value="1"/>
</dbReference>
<dbReference type="PANTHER" id="PTHR21595:SF0">
    <property type="entry name" value="PATRONIN"/>
    <property type="match status" value="1"/>
</dbReference>
<dbReference type="AlphaFoldDB" id="A0A1Y2HW07"/>
<dbReference type="PROSITE" id="PS51508">
    <property type="entry name" value="CKK"/>
    <property type="match status" value="1"/>
</dbReference>
<dbReference type="InterPro" id="IPR032940">
    <property type="entry name" value="CAMSAP"/>
</dbReference>
<dbReference type="PANTHER" id="PTHR21595">
    <property type="entry name" value="PATRONIN"/>
    <property type="match status" value="1"/>
</dbReference>
<proteinExistence type="predicted"/>
<accession>A0A1Y2HW07</accession>
<feature type="non-terminal residue" evidence="2">
    <location>
        <position position="1"/>
    </location>
</feature>
<gene>
    <name evidence="2" type="ORF">BCR44DRAFT_48242</name>
</gene>
<evidence type="ECO:0000259" key="1">
    <source>
        <dbReference type="PROSITE" id="PS51508"/>
    </source>
</evidence>
<dbReference type="InterPro" id="IPR014797">
    <property type="entry name" value="CKK_CAMSAP"/>
</dbReference>
<dbReference type="SUPFAM" id="SSF50346">
    <property type="entry name" value="PRC-barrel domain"/>
    <property type="match status" value="1"/>
</dbReference>
<organism evidence="2 3">
    <name type="scientific">Catenaria anguillulae PL171</name>
    <dbReference type="NCBI Taxonomy" id="765915"/>
    <lineage>
        <taxon>Eukaryota</taxon>
        <taxon>Fungi</taxon>
        <taxon>Fungi incertae sedis</taxon>
        <taxon>Blastocladiomycota</taxon>
        <taxon>Blastocladiomycetes</taxon>
        <taxon>Blastocladiales</taxon>
        <taxon>Catenariaceae</taxon>
        <taxon>Catenaria</taxon>
    </lineage>
</organism>
<evidence type="ECO:0000313" key="2">
    <source>
        <dbReference type="EMBL" id="ORZ38797.1"/>
    </source>
</evidence>
<protein>
    <submittedName>
        <fullName evidence="2">CKK domain-containing protein</fullName>
    </submittedName>
</protein>
<evidence type="ECO:0000313" key="3">
    <source>
        <dbReference type="Proteomes" id="UP000193411"/>
    </source>
</evidence>
<dbReference type="OrthoDB" id="2125658at2759"/>
<dbReference type="InterPro" id="IPR011033">
    <property type="entry name" value="PRC_barrel-like_sf"/>
</dbReference>
<keyword evidence="3" id="KW-1185">Reference proteome</keyword>
<dbReference type="GO" id="GO:0008017">
    <property type="term" value="F:microtubule binding"/>
    <property type="evidence" value="ECO:0007669"/>
    <property type="project" value="InterPro"/>
</dbReference>